<dbReference type="InterPro" id="IPR029034">
    <property type="entry name" value="Cystine-knot_cytokine"/>
</dbReference>
<evidence type="ECO:0000256" key="1">
    <source>
        <dbReference type="SAM" id="MobiDB-lite"/>
    </source>
</evidence>
<evidence type="ECO:0000256" key="2">
    <source>
        <dbReference type="SAM" id="SignalP"/>
    </source>
</evidence>
<dbReference type="PANTHER" id="PTHR39940:SF1">
    <property type="entry name" value="PROTHORACICOTROPIC HORMONE, ISOFORM F"/>
    <property type="match status" value="1"/>
</dbReference>
<protein>
    <recommendedName>
        <fullName evidence="4">TGF-beta family profile domain-containing protein</fullName>
    </recommendedName>
</protein>
<feature type="compositionally biased region" description="Basic residues" evidence="1">
    <location>
        <begin position="196"/>
        <end position="222"/>
    </location>
</feature>
<dbReference type="AlphaFoldDB" id="A0A0L8ICN3"/>
<feature type="compositionally biased region" description="Basic and acidic residues" evidence="1">
    <location>
        <begin position="62"/>
        <end position="78"/>
    </location>
</feature>
<name>A0A0L8ICN3_OCTBM</name>
<feature type="compositionally biased region" description="Basic and acidic residues" evidence="1">
    <location>
        <begin position="112"/>
        <end position="123"/>
    </location>
</feature>
<reference evidence="3" key="1">
    <citation type="submission" date="2015-07" db="EMBL/GenBank/DDBJ databases">
        <title>MeaNS - Measles Nucleotide Surveillance Program.</title>
        <authorList>
            <person name="Tran T."/>
            <person name="Druce J."/>
        </authorList>
    </citation>
    <scope>NUCLEOTIDE SEQUENCE</scope>
    <source>
        <strain evidence="3">UCB-OBI-ISO-001</strain>
        <tissue evidence="3">Gonad</tissue>
    </source>
</reference>
<feature type="region of interest" description="Disordered" evidence="1">
    <location>
        <begin position="62"/>
        <end position="244"/>
    </location>
</feature>
<feature type="compositionally biased region" description="Basic residues" evidence="1">
    <location>
        <begin position="252"/>
        <end position="262"/>
    </location>
</feature>
<evidence type="ECO:0008006" key="4">
    <source>
        <dbReference type="Google" id="ProtNLM"/>
    </source>
</evidence>
<dbReference type="OrthoDB" id="5950649at2759"/>
<proteinExistence type="predicted"/>
<evidence type="ECO:0000313" key="3">
    <source>
        <dbReference type="EMBL" id="KOF99212.1"/>
    </source>
</evidence>
<gene>
    <name evidence="3" type="ORF">OCBIM_22018712mg</name>
</gene>
<feature type="region of interest" description="Disordered" evidence="1">
    <location>
        <begin position="252"/>
        <end position="271"/>
    </location>
</feature>
<dbReference type="InterPro" id="IPR052876">
    <property type="entry name" value="Insect_Hormone_Regulators"/>
</dbReference>
<accession>A0A0L8ICN3</accession>
<keyword evidence="2" id="KW-0732">Signal</keyword>
<dbReference type="SUPFAM" id="SSF57501">
    <property type="entry name" value="Cystine-knot cytokines"/>
    <property type="match status" value="1"/>
</dbReference>
<dbReference type="EMBL" id="KQ415997">
    <property type="protein sequence ID" value="KOF99212.1"/>
    <property type="molecule type" value="Genomic_DNA"/>
</dbReference>
<dbReference type="PANTHER" id="PTHR39940">
    <property type="entry name" value="PROTHORACICOTROPIC HORMONE, ISOFORM F"/>
    <property type="match status" value="1"/>
</dbReference>
<feature type="compositionally biased region" description="Acidic residues" evidence="1">
    <location>
        <begin position="91"/>
        <end position="100"/>
    </location>
</feature>
<feature type="chain" id="PRO_5005584287" description="TGF-beta family profile domain-containing protein" evidence="2">
    <location>
        <begin position="25"/>
        <end position="434"/>
    </location>
</feature>
<feature type="compositionally biased region" description="Acidic residues" evidence="1">
    <location>
        <begin position="124"/>
        <end position="189"/>
    </location>
</feature>
<dbReference type="Gene3D" id="2.10.90.10">
    <property type="entry name" value="Cystine-knot cytokines"/>
    <property type="match status" value="1"/>
</dbReference>
<feature type="signal peptide" evidence="2">
    <location>
        <begin position="1"/>
        <end position="24"/>
    </location>
</feature>
<organism evidence="3">
    <name type="scientific">Octopus bimaculoides</name>
    <name type="common">California two-spotted octopus</name>
    <dbReference type="NCBI Taxonomy" id="37653"/>
    <lineage>
        <taxon>Eukaryota</taxon>
        <taxon>Metazoa</taxon>
        <taxon>Spiralia</taxon>
        <taxon>Lophotrochozoa</taxon>
        <taxon>Mollusca</taxon>
        <taxon>Cephalopoda</taxon>
        <taxon>Coleoidea</taxon>
        <taxon>Octopodiformes</taxon>
        <taxon>Octopoda</taxon>
        <taxon>Incirrata</taxon>
        <taxon>Octopodidae</taxon>
        <taxon>Octopus</taxon>
    </lineage>
</organism>
<sequence length="434" mass="51492">MRYLTQSLMFRVILCLILIPTILAYPKPILVEKANQTIVVFHTAPCRPLSRDQLRSQLGEAYDKGRMAEDEQTVKRSIEAATSNPRREEQLNDADIDDGYLSDQPMSRRRRNYGDTEFGRQKYDDDDDYEENEYDGDDSDLGDEDDDSDDDDDRDYHDDDDETFDDNDEDDDSDDDDDDDDGFKDEDDDGNFKRNNNGRKKNRRKTGSNKNGRRRHRRRNQRIRNLGGGKIRRKSRREHLTSKRRHFYSQINHKLKPRKNKSRLSADARKKSPYLRSGLVRGKRDVGKLNKRNQTRKTGPYIKVTISVKHRGRQLQRHKRTGRAAEMSANWQCEMETDWKRMDDGYFPPYLQTGKCKSKSCFFDFYRCIPKRYTIKVLKRDPFRCNPIPTFGQNTTYEEKWIFDKYHVTVCCQCGKARLRTSRRRQSNRRSRPR</sequence>
<feature type="compositionally biased region" description="Basic residues" evidence="1">
    <location>
        <begin position="230"/>
        <end position="244"/>
    </location>
</feature>